<comment type="caution">
    <text evidence="2">The sequence shown here is derived from an EMBL/GenBank/DDBJ whole genome shotgun (WGS) entry which is preliminary data.</text>
</comment>
<dbReference type="AlphaFoldDB" id="A0A368X7K6"/>
<evidence type="ECO:0000259" key="1">
    <source>
        <dbReference type="PROSITE" id="PS50883"/>
    </source>
</evidence>
<dbReference type="Pfam" id="PF00563">
    <property type="entry name" value="EAL"/>
    <property type="match status" value="1"/>
</dbReference>
<organism evidence="2 3">
    <name type="scientific">Saliterribacillus persicus</name>
    <dbReference type="NCBI Taxonomy" id="930114"/>
    <lineage>
        <taxon>Bacteria</taxon>
        <taxon>Bacillati</taxon>
        <taxon>Bacillota</taxon>
        <taxon>Bacilli</taxon>
        <taxon>Bacillales</taxon>
        <taxon>Bacillaceae</taxon>
        <taxon>Saliterribacillus</taxon>
    </lineage>
</organism>
<dbReference type="Proteomes" id="UP000252585">
    <property type="component" value="Unassembled WGS sequence"/>
</dbReference>
<dbReference type="PROSITE" id="PS50883">
    <property type="entry name" value="EAL"/>
    <property type="match status" value="1"/>
</dbReference>
<dbReference type="Gene3D" id="3.20.20.450">
    <property type="entry name" value="EAL domain"/>
    <property type="match status" value="1"/>
</dbReference>
<name>A0A368X7K6_9BACI</name>
<accession>A0A368X7K6</accession>
<gene>
    <name evidence="2" type="ORF">DFR57_11954</name>
</gene>
<dbReference type="SUPFAM" id="SSF141868">
    <property type="entry name" value="EAL domain-like"/>
    <property type="match status" value="1"/>
</dbReference>
<proteinExistence type="predicted"/>
<sequence>MESHLLSRINEFGYWKYLSDRFKKEIINYKKFQALDKIVKKKDISTFFQPLINMQNGETLGYEVLNRPPISKEFSSTEAFYEFIGKTNQVFSFEYFCRNISLERYIEKTNNLEPLIFLNIHPKVLIDSNYKSGETAQLLKKFNIQPNQIVFELTERESVTDFDHFVYILNHYRSQGFRVAVDDAGSGFNSLKTLAYLKPEFIKIDKSLIQDIDQDNVKQQLVTMLLEFSQSSNTDVIAEGIESVGEFQYLREKGVNFGQGYLFGRPEKELQAGKLPNV</sequence>
<dbReference type="InterPro" id="IPR050706">
    <property type="entry name" value="Cyclic-di-GMP_PDE-like"/>
</dbReference>
<dbReference type="GO" id="GO:0071111">
    <property type="term" value="F:cyclic-guanylate-specific phosphodiesterase activity"/>
    <property type="evidence" value="ECO:0007669"/>
    <property type="project" value="InterPro"/>
</dbReference>
<evidence type="ECO:0000313" key="2">
    <source>
        <dbReference type="EMBL" id="RCW63176.1"/>
    </source>
</evidence>
<dbReference type="PANTHER" id="PTHR33121">
    <property type="entry name" value="CYCLIC DI-GMP PHOSPHODIESTERASE PDEF"/>
    <property type="match status" value="1"/>
</dbReference>
<protein>
    <submittedName>
        <fullName evidence="2">EAL domain-containing protein (Putative c-di-GMP-specific phosphodiesterase class I)</fullName>
    </submittedName>
</protein>
<dbReference type="EMBL" id="QPJJ01000019">
    <property type="protein sequence ID" value="RCW63176.1"/>
    <property type="molecule type" value="Genomic_DNA"/>
</dbReference>
<evidence type="ECO:0000313" key="3">
    <source>
        <dbReference type="Proteomes" id="UP000252585"/>
    </source>
</evidence>
<dbReference type="InterPro" id="IPR001633">
    <property type="entry name" value="EAL_dom"/>
</dbReference>
<feature type="domain" description="EAL" evidence="1">
    <location>
        <begin position="28"/>
        <end position="278"/>
    </location>
</feature>
<keyword evidence="3" id="KW-1185">Reference proteome</keyword>
<dbReference type="OrthoDB" id="581425at2"/>
<dbReference type="CDD" id="cd01948">
    <property type="entry name" value="EAL"/>
    <property type="match status" value="1"/>
</dbReference>
<dbReference type="RefSeq" id="WP_114354334.1">
    <property type="nucleotide sequence ID" value="NZ_QPJJ01000019.1"/>
</dbReference>
<dbReference type="SMART" id="SM00052">
    <property type="entry name" value="EAL"/>
    <property type="match status" value="1"/>
</dbReference>
<reference evidence="2 3" key="1">
    <citation type="submission" date="2018-07" db="EMBL/GenBank/DDBJ databases">
        <title>Genomic Encyclopedia of Type Strains, Phase IV (KMG-IV): sequencing the most valuable type-strain genomes for metagenomic binning, comparative biology and taxonomic classification.</title>
        <authorList>
            <person name="Goeker M."/>
        </authorList>
    </citation>
    <scope>NUCLEOTIDE SEQUENCE [LARGE SCALE GENOMIC DNA]</scope>
    <source>
        <strain evidence="2 3">DSM 27696</strain>
    </source>
</reference>
<dbReference type="PANTHER" id="PTHR33121:SF76">
    <property type="entry name" value="SIGNALING PROTEIN"/>
    <property type="match status" value="1"/>
</dbReference>
<dbReference type="InterPro" id="IPR035919">
    <property type="entry name" value="EAL_sf"/>
</dbReference>